<dbReference type="InterPro" id="IPR007055">
    <property type="entry name" value="BON_dom"/>
</dbReference>
<keyword evidence="2" id="KW-0614">Plasmid</keyword>
<dbReference type="KEGG" id="abq:ABAZ39_15985"/>
<evidence type="ECO:0000313" key="2">
    <source>
        <dbReference type="EMBL" id="AIB13445.1"/>
    </source>
</evidence>
<dbReference type="Proteomes" id="UP000027186">
    <property type="component" value="Plasmid AbAZ39_p1"/>
</dbReference>
<dbReference type="Proteomes" id="UP000236268">
    <property type="component" value="Unassembled WGS sequence"/>
</dbReference>
<dbReference type="RefSeq" id="WP_081863220.1">
    <property type="nucleotide sequence ID" value="NZ_CP007794.1"/>
</dbReference>
<organism evidence="2 4">
    <name type="scientific">Azospirillum argentinense</name>
    <dbReference type="NCBI Taxonomy" id="2970906"/>
    <lineage>
        <taxon>Bacteria</taxon>
        <taxon>Pseudomonadati</taxon>
        <taxon>Pseudomonadota</taxon>
        <taxon>Alphaproteobacteria</taxon>
        <taxon>Rhodospirillales</taxon>
        <taxon>Azospirillaceae</taxon>
        <taxon>Azospirillum</taxon>
    </lineage>
</organism>
<evidence type="ECO:0000313" key="3">
    <source>
        <dbReference type="EMBL" id="PNQ95769.1"/>
    </source>
</evidence>
<gene>
    <name evidence="2" type="ORF">ABAZ39_15985</name>
    <name evidence="3" type="ORF">C1S70_27160</name>
</gene>
<dbReference type="EMBL" id="POWG01000042">
    <property type="protein sequence ID" value="PNQ95769.1"/>
    <property type="molecule type" value="Genomic_DNA"/>
</dbReference>
<dbReference type="InterPro" id="IPR014004">
    <property type="entry name" value="Transpt-assoc_nodulatn_dom_bac"/>
</dbReference>
<dbReference type="SMART" id="SM00749">
    <property type="entry name" value="BON"/>
    <property type="match status" value="3"/>
</dbReference>
<evidence type="ECO:0000313" key="4">
    <source>
        <dbReference type="Proteomes" id="UP000027186"/>
    </source>
</evidence>
<protein>
    <submittedName>
        <fullName evidence="3">BON domain-containing protein</fullName>
    </submittedName>
    <submittedName>
        <fullName evidence="2">Ornithine aminotransferase</fullName>
    </submittedName>
</protein>
<geneLocation type="plasmid" evidence="3">
    <name>p25unnamed</name>
</geneLocation>
<dbReference type="InterPro" id="IPR051686">
    <property type="entry name" value="Lipoprotein_DolP"/>
</dbReference>
<dbReference type="PROSITE" id="PS50914">
    <property type="entry name" value="BON"/>
    <property type="match status" value="3"/>
</dbReference>
<dbReference type="Gene3D" id="3.30.1340.30">
    <property type="match status" value="3"/>
</dbReference>
<feature type="domain" description="BON" evidence="1">
    <location>
        <begin position="3"/>
        <end position="71"/>
    </location>
</feature>
<accession>A0A2K1FTI0</accession>
<proteinExistence type="predicted"/>
<feature type="domain" description="BON" evidence="1">
    <location>
        <begin position="78"/>
        <end position="146"/>
    </location>
</feature>
<dbReference type="AlphaFoldDB" id="A0A060DKY0"/>
<keyword evidence="2" id="KW-0808">Transferase</keyword>
<sequence>MRSDSDVKRDVEFEIRWTPALDPTDIGVAVKNGVVTLTGFVRSYLEKFEAEKAVKRVSGVVGVANDLEVRIPSGEERPDPEIARDAVAAIKSWLPLSWESIKVIVKSAWVTLEGTVEWNYQRESAEKAVRQVRGVKGVTNLITLKPQVAPSEIKQKIEQAFRRSAEVDANRITVEANGSEIILKGTVRSWAERQEAERAAWAAPGVTKVENRIVISP</sequence>
<dbReference type="EMBL" id="CP007794">
    <property type="protein sequence ID" value="AIB13445.1"/>
    <property type="molecule type" value="Genomic_DNA"/>
</dbReference>
<dbReference type="GO" id="GO:0008483">
    <property type="term" value="F:transaminase activity"/>
    <property type="evidence" value="ECO:0007669"/>
    <property type="project" value="UniProtKB-KW"/>
</dbReference>
<geneLocation type="plasmid" evidence="2 4">
    <name>AbAZ39_p1</name>
</geneLocation>
<dbReference type="PANTHER" id="PTHR34606:SF15">
    <property type="entry name" value="BON DOMAIN-CONTAINING PROTEIN"/>
    <property type="match status" value="1"/>
</dbReference>
<evidence type="ECO:0000259" key="1">
    <source>
        <dbReference type="PROSITE" id="PS50914"/>
    </source>
</evidence>
<reference evidence="3 5" key="2">
    <citation type="submission" date="2018-01" db="EMBL/GenBank/DDBJ databases">
        <title>Whole genome sequence of Azospirillum brasilense REC3 isolated from strawberry roots.</title>
        <authorList>
            <person name="Fontana C.A."/>
            <person name="Salazar S.M."/>
            <person name="Bassi D."/>
            <person name="Puglisi E."/>
            <person name="Lovaisa N.C."/>
            <person name="Toffoli L.M."/>
            <person name="Pedraza R."/>
            <person name="Cocconcelli P.S."/>
        </authorList>
    </citation>
    <scope>NUCLEOTIDE SEQUENCE [LARGE SCALE GENOMIC DNA]</scope>
    <source>
        <strain evidence="3 5">REC3</strain>
        <plasmid evidence="3">p25unnamed</plasmid>
    </source>
</reference>
<evidence type="ECO:0000313" key="5">
    <source>
        <dbReference type="Proteomes" id="UP000236268"/>
    </source>
</evidence>
<dbReference type="PANTHER" id="PTHR34606">
    <property type="entry name" value="BON DOMAIN-CONTAINING PROTEIN"/>
    <property type="match status" value="1"/>
</dbReference>
<dbReference type="OrthoDB" id="7350903at2"/>
<dbReference type="Pfam" id="PF04972">
    <property type="entry name" value="BON"/>
    <property type="match status" value="3"/>
</dbReference>
<feature type="domain" description="BON" evidence="1">
    <location>
        <begin position="149"/>
        <end position="217"/>
    </location>
</feature>
<accession>A0A060DKY0</accession>
<keyword evidence="2" id="KW-0032">Aminotransferase</keyword>
<reference evidence="2 4" key="1">
    <citation type="journal article" date="2014" name="Genome Announc.">
        <title>Complete Genome Sequence of the Model Rhizosphere Strain Azospirillum brasilense Az39, Successfully Applied in Agriculture.</title>
        <authorList>
            <person name="Rivera D."/>
            <person name="Revale S."/>
            <person name="Molina R."/>
            <person name="Gualpa J."/>
            <person name="Puente M."/>
            <person name="Maroniche G."/>
            <person name="Paris G."/>
            <person name="Baker D."/>
            <person name="Clavijo B."/>
            <person name="McLay K."/>
            <person name="Spaepen S."/>
            <person name="Perticari A."/>
            <person name="Vazquez M."/>
            <person name="Wisniewski-Dye F."/>
            <person name="Watkins C."/>
            <person name="Martinez-Abarca F."/>
            <person name="Vanderleyden J."/>
            <person name="Cassan F."/>
        </authorList>
    </citation>
    <scope>NUCLEOTIDE SEQUENCE [LARGE SCALE GENOMIC DNA]</scope>
    <source>
        <strain evidence="2 4">Az39</strain>
        <plasmid evidence="2">AbAZ39_p1</plasmid>
    </source>
</reference>
<name>A0A060DKY0_9PROT</name>